<keyword evidence="3" id="KW-1185">Reference proteome</keyword>
<proteinExistence type="predicted"/>
<dbReference type="Proteomes" id="UP000827721">
    <property type="component" value="Unassembled WGS sequence"/>
</dbReference>
<evidence type="ECO:0000313" key="3">
    <source>
        <dbReference type="Proteomes" id="UP000827721"/>
    </source>
</evidence>
<evidence type="ECO:0000313" key="2">
    <source>
        <dbReference type="EMBL" id="KAH7565888.1"/>
    </source>
</evidence>
<accession>A0ABQ8HNI5</accession>
<feature type="region of interest" description="Disordered" evidence="1">
    <location>
        <begin position="52"/>
        <end position="78"/>
    </location>
</feature>
<comment type="caution">
    <text evidence="2">The sequence shown here is derived from an EMBL/GenBank/DDBJ whole genome shotgun (WGS) entry which is preliminary data.</text>
</comment>
<dbReference type="EMBL" id="JAFEMO010000008">
    <property type="protein sequence ID" value="KAH7565888.1"/>
    <property type="molecule type" value="Genomic_DNA"/>
</dbReference>
<gene>
    <name evidence="2" type="ORF">JRO89_XS08G0033100</name>
</gene>
<reference evidence="2 3" key="1">
    <citation type="submission" date="2021-02" db="EMBL/GenBank/DDBJ databases">
        <title>Plant Genome Project.</title>
        <authorList>
            <person name="Zhang R.-G."/>
        </authorList>
    </citation>
    <scope>NUCLEOTIDE SEQUENCE [LARGE SCALE GENOMIC DNA]</scope>
    <source>
        <tissue evidence="2">Leaves</tissue>
    </source>
</reference>
<name>A0ABQ8HNI5_9ROSI</name>
<sequence length="78" mass="8537">MEKLVQDLKKGFLQMVDAVKGYTTTKGNGNMEESKLESAEQVTVVEVEDRAIRLNAPKPPTRPGVPKGPPAQTQSKDQ</sequence>
<protein>
    <submittedName>
        <fullName evidence="2">Uncharacterized protein</fullName>
    </submittedName>
</protein>
<organism evidence="2 3">
    <name type="scientific">Xanthoceras sorbifolium</name>
    <dbReference type="NCBI Taxonomy" id="99658"/>
    <lineage>
        <taxon>Eukaryota</taxon>
        <taxon>Viridiplantae</taxon>
        <taxon>Streptophyta</taxon>
        <taxon>Embryophyta</taxon>
        <taxon>Tracheophyta</taxon>
        <taxon>Spermatophyta</taxon>
        <taxon>Magnoliopsida</taxon>
        <taxon>eudicotyledons</taxon>
        <taxon>Gunneridae</taxon>
        <taxon>Pentapetalae</taxon>
        <taxon>rosids</taxon>
        <taxon>malvids</taxon>
        <taxon>Sapindales</taxon>
        <taxon>Sapindaceae</taxon>
        <taxon>Xanthoceroideae</taxon>
        <taxon>Xanthoceras</taxon>
    </lineage>
</organism>
<evidence type="ECO:0000256" key="1">
    <source>
        <dbReference type="SAM" id="MobiDB-lite"/>
    </source>
</evidence>
<feature type="compositionally biased region" description="Pro residues" evidence="1">
    <location>
        <begin position="57"/>
        <end position="69"/>
    </location>
</feature>